<sequence>MMLLYRRLRLKIDPDVKRAYVMVLCYFMCYQQKAESGGKRLGKLELKFSVNIELNKHARVKTFKEVARTVSQKKDSNSSNDEPPLLQPSPSTTNVKAEIHESFLRTPVGK</sequence>
<dbReference type="Proteomes" id="UP001331761">
    <property type="component" value="Unassembled WGS sequence"/>
</dbReference>
<proteinExistence type="predicted"/>
<dbReference type="AlphaFoldDB" id="A0AAN8IEG2"/>
<organism evidence="2 3">
    <name type="scientific">Trichostrongylus colubriformis</name>
    <name type="common">Black scour worm</name>
    <dbReference type="NCBI Taxonomy" id="6319"/>
    <lineage>
        <taxon>Eukaryota</taxon>
        <taxon>Metazoa</taxon>
        <taxon>Ecdysozoa</taxon>
        <taxon>Nematoda</taxon>
        <taxon>Chromadorea</taxon>
        <taxon>Rhabditida</taxon>
        <taxon>Rhabditina</taxon>
        <taxon>Rhabditomorpha</taxon>
        <taxon>Strongyloidea</taxon>
        <taxon>Trichostrongylidae</taxon>
        <taxon>Trichostrongylus</taxon>
    </lineage>
</organism>
<evidence type="ECO:0000256" key="1">
    <source>
        <dbReference type="SAM" id="MobiDB-lite"/>
    </source>
</evidence>
<comment type="caution">
    <text evidence="2">The sequence shown here is derived from an EMBL/GenBank/DDBJ whole genome shotgun (WGS) entry which is preliminary data.</text>
</comment>
<accession>A0AAN8IEG2</accession>
<reference evidence="2 3" key="1">
    <citation type="submission" date="2019-10" db="EMBL/GenBank/DDBJ databases">
        <title>Assembly and Annotation for the nematode Trichostrongylus colubriformis.</title>
        <authorList>
            <person name="Martin J."/>
        </authorList>
    </citation>
    <scope>NUCLEOTIDE SEQUENCE [LARGE SCALE GENOMIC DNA]</scope>
    <source>
        <strain evidence="2">G859</strain>
        <tissue evidence="2">Whole worm</tissue>
    </source>
</reference>
<protein>
    <submittedName>
        <fullName evidence="2">Uncharacterized protein</fullName>
    </submittedName>
</protein>
<keyword evidence="3" id="KW-1185">Reference proteome</keyword>
<evidence type="ECO:0000313" key="2">
    <source>
        <dbReference type="EMBL" id="KAK5970291.1"/>
    </source>
</evidence>
<feature type="region of interest" description="Disordered" evidence="1">
    <location>
        <begin position="69"/>
        <end position="97"/>
    </location>
</feature>
<name>A0AAN8IEG2_TRICO</name>
<evidence type="ECO:0000313" key="3">
    <source>
        <dbReference type="Proteomes" id="UP001331761"/>
    </source>
</evidence>
<gene>
    <name evidence="2" type="ORF">GCK32_005720</name>
</gene>
<dbReference type="EMBL" id="WIXE01019155">
    <property type="protein sequence ID" value="KAK5970291.1"/>
    <property type="molecule type" value="Genomic_DNA"/>
</dbReference>